<dbReference type="EMBL" id="UOFU01000037">
    <property type="protein sequence ID" value="VAW93889.1"/>
    <property type="molecule type" value="Genomic_DNA"/>
</dbReference>
<evidence type="ECO:0008006" key="2">
    <source>
        <dbReference type="Google" id="ProtNLM"/>
    </source>
</evidence>
<sequence length="130" mass="13344">MKTRTTSSMLWHAFAMASILILLSACGGDDSRLGSADTFVEISDSGVTRVIDQSTLYDLSISGSGNTVSIAGNNRLNQFTISGSNNIVTVLPGTTIAALTFSGADNTVNAPAGSIATKTDNGQGNNVIDL</sequence>
<proteinExistence type="predicted"/>
<dbReference type="Pfam" id="PF11259">
    <property type="entry name" value="DUF3060"/>
    <property type="match status" value="1"/>
</dbReference>
<gene>
    <name evidence="1" type="ORF">MNBD_GAMMA20-1188</name>
</gene>
<dbReference type="PROSITE" id="PS51257">
    <property type="entry name" value="PROKAR_LIPOPROTEIN"/>
    <property type="match status" value="1"/>
</dbReference>
<accession>A0A3B1A6R3</accession>
<organism evidence="1">
    <name type="scientific">hydrothermal vent metagenome</name>
    <dbReference type="NCBI Taxonomy" id="652676"/>
    <lineage>
        <taxon>unclassified sequences</taxon>
        <taxon>metagenomes</taxon>
        <taxon>ecological metagenomes</taxon>
    </lineage>
</organism>
<protein>
    <recommendedName>
        <fullName evidence="2">DUF3060 domain-containing protein</fullName>
    </recommendedName>
</protein>
<evidence type="ECO:0000313" key="1">
    <source>
        <dbReference type="EMBL" id="VAW93889.1"/>
    </source>
</evidence>
<name>A0A3B1A6R3_9ZZZZ</name>
<dbReference type="AlphaFoldDB" id="A0A3B1A6R3"/>
<reference evidence="1" key="1">
    <citation type="submission" date="2018-06" db="EMBL/GenBank/DDBJ databases">
        <authorList>
            <person name="Zhirakovskaya E."/>
        </authorList>
    </citation>
    <scope>NUCLEOTIDE SEQUENCE</scope>
</reference>
<dbReference type="InterPro" id="IPR021417">
    <property type="entry name" value="DUF3060"/>
</dbReference>